<gene>
    <name evidence="1" type="ORF">MNBD_GAMMA12-772</name>
</gene>
<accession>A0A3B0YE97</accession>
<dbReference type="AlphaFoldDB" id="A0A3B0YE97"/>
<reference evidence="1" key="1">
    <citation type="submission" date="2018-06" db="EMBL/GenBank/DDBJ databases">
        <authorList>
            <person name="Zhirakovskaya E."/>
        </authorList>
    </citation>
    <scope>NUCLEOTIDE SEQUENCE</scope>
</reference>
<organism evidence="1">
    <name type="scientific">hydrothermal vent metagenome</name>
    <dbReference type="NCBI Taxonomy" id="652676"/>
    <lineage>
        <taxon>unclassified sequences</taxon>
        <taxon>metagenomes</taxon>
        <taxon>ecological metagenomes</taxon>
    </lineage>
</organism>
<protein>
    <submittedName>
        <fullName evidence="1">Uncharacterized protein</fullName>
    </submittedName>
</protein>
<proteinExistence type="predicted"/>
<sequence length="32" mass="3741">MVLSIMILTEIEGTAETMFFLEVSFKSLEFHF</sequence>
<evidence type="ECO:0000313" key="1">
    <source>
        <dbReference type="EMBL" id="VAW75090.1"/>
    </source>
</evidence>
<name>A0A3B0YE97_9ZZZZ</name>
<dbReference type="EMBL" id="UOFL01000073">
    <property type="protein sequence ID" value="VAW75090.1"/>
    <property type="molecule type" value="Genomic_DNA"/>
</dbReference>